<evidence type="ECO:0000313" key="15">
    <source>
        <dbReference type="Proteomes" id="UP000002280"/>
    </source>
</evidence>
<dbReference type="STRING" id="13616.ENSMODP00000055077"/>
<feature type="region of interest" description="Disordered" evidence="11">
    <location>
        <begin position="766"/>
        <end position="863"/>
    </location>
</feature>
<dbReference type="InParanoid" id="A0A5F8H5H6"/>
<dbReference type="PROSITE" id="PS01285">
    <property type="entry name" value="FA58C_1"/>
    <property type="match status" value="2"/>
</dbReference>
<feature type="compositionally biased region" description="Polar residues" evidence="11">
    <location>
        <begin position="1219"/>
        <end position="1231"/>
    </location>
</feature>
<evidence type="ECO:0000256" key="12">
    <source>
        <dbReference type="SAM" id="SignalP"/>
    </source>
</evidence>
<dbReference type="GO" id="GO:0005507">
    <property type="term" value="F:copper ion binding"/>
    <property type="evidence" value="ECO:0007669"/>
    <property type="project" value="InterPro"/>
</dbReference>
<organism evidence="14 15">
    <name type="scientific">Monodelphis domestica</name>
    <name type="common">Gray short-tailed opossum</name>
    <dbReference type="NCBI Taxonomy" id="13616"/>
    <lineage>
        <taxon>Eukaryota</taxon>
        <taxon>Metazoa</taxon>
        <taxon>Chordata</taxon>
        <taxon>Craniata</taxon>
        <taxon>Vertebrata</taxon>
        <taxon>Euteleostomi</taxon>
        <taxon>Mammalia</taxon>
        <taxon>Metatheria</taxon>
        <taxon>Didelphimorphia</taxon>
        <taxon>Didelphidae</taxon>
        <taxon>Monodelphis</taxon>
    </lineage>
</organism>
<evidence type="ECO:0000256" key="6">
    <source>
        <dbReference type="ARBA" id="ARBA00022737"/>
    </source>
</evidence>
<evidence type="ECO:0000256" key="9">
    <source>
        <dbReference type="ARBA" id="ARBA00023180"/>
    </source>
</evidence>
<feature type="region of interest" description="Disordered" evidence="11">
    <location>
        <begin position="1415"/>
        <end position="1434"/>
    </location>
</feature>
<accession>A0A5F8H5H6</accession>
<dbReference type="PIRSF" id="PIRSF000354">
    <property type="entry name" value="Factors_V_VIII"/>
    <property type="match status" value="1"/>
</dbReference>
<keyword evidence="4" id="KW-0479">Metal-binding</keyword>
<evidence type="ECO:0000256" key="1">
    <source>
        <dbReference type="ARBA" id="ARBA00004613"/>
    </source>
</evidence>
<feature type="domain" description="F5/8 type C" evidence="13">
    <location>
        <begin position="2090"/>
        <end position="2242"/>
    </location>
</feature>
<dbReference type="Proteomes" id="UP000002280">
    <property type="component" value="Chromosome X"/>
</dbReference>
<keyword evidence="3" id="KW-0964">Secreted</keyword>
<feature type="compositionally biased region" description="Polar residues" evidence="11">
    <location>
        <begin position="1643"/>
        <end position="1663"/>
    </location>
</feature>
<dbReference type="FunFam" id="2.60.120.260:FF:000002">
    <property type="entry name" value="Coagulation factor VIII"/>
    <property type="match status" value="2"/>
</dbReference>
<dbReference type="InterPro" id="IPR000421">
    <property type="entry name" value="FA58C"/>
</dbReference>
<dbReference type="GO" id="GO:0005615">
    <property type="term" value="C:extracellular space"/>
    <property type="evidence" value="ECO:0000318"/>
    <property type="project" value="GO_Central"/>
</dbReference>
<reference evidence="14" key="2">
    <citation type="submission" date="2025-08" db="UniProtKB">
        <authorList>
            <consortium name="Ensembl"/>
        </authorList>
    </citation>
    <scope>IDENTIFICATION</scope>
</reference>
<reference evidence="14" key="3">
    <citation type="submission" date="2025-09" db="UniProtKB">
        <authorList>
            <consortium name="Ensembl"/>
        </authorList>
    </citation>
    <scope>IDENTIFICATION</scope>
</reference>
<evidence type="ECO:0000313" key="14">
    <source>
        <dbReference type="Ensembl" id="ENSMODP00000055077.1"/>
    </source>
</evidence>
<dbReference type="InterPro" id="IPR024715">
    <property type="entry name" value="Factor_5/8-like"/>
</dbReference>
<dbReference type="InterPro" id="IPR011706">
    <property type="entry name" value="Cu-oxidase_C"/>
</dbReference>
<evidence type="ECO:0000256" key="3">
    <source>
        <dbReference type="ARBA" id="ARBA00022525"/>
    </source>
</evidence>
<dbReference type="Pfam" id="PF07731">
    <property type="entry name" value="Cu-oxidase_2"/>
    <property type="match status" value="1"/>
</dbReference>
<dbReference type="PROSITE" id="PS50022">
    <property type="entry name" value="FA58C_3"/>
    <property type="match status" value="2"/>
</dbReference>
<dbReference type="Ensembl" id="ENSMODT00000060603.1">
    <property type="protein sequence ID" value="ENSMODP00000055077.1"/>
    <property type="gene ID" value="ENSMODG00000009313.5"/>
</dbReference>
<dbReference type="CDD" id="cd00057">
    <property type="entry name" value="FA58C"/>
    <property type="match status" value="2"/>
</dbReference>
<dbReference type="GeneTree" id="ENSGT00940000160294"/>
<dbReference type="InterPro" id="IPR050633">
    <property type="entry name" value="Neuropilin_MCO_CoagFactor"/>
</dbReference>
<keyword evidence="5 12" id="KW-0732">Signal</keyword>
<feature type="compositionally biased region" description="Basic and acidic residues" evidence="11">
    <location>
        <begin position="1368"/>
        <end position="1380"/>
    </location>
</feature>
<feature type="region of interest" description="Disordered" evidence="11">
    <location>
        <begin position="1193"/>
        <end position="1268"/>
    </location>
</feature>
<dbReference type="FunFam" id="2.60.40.420:FF:000051">
    <property type="entry name" value="Coagulation factor VIII"/>
    <property type="match status" value="1"/>
</dbReference>
<keyword evidence="6" id="KW-0677">Repeat</keyword>
<evidence type="ECO:0000256" key="7">
    <source>
        <dbReference type="ARBA" id="ARBA00022837"/>
    </source>
</evidence>
<dbReference type="Gene3D" id="2.60.120.260">
    <property type="entry name" value="Galactose-binding domain-like"/>
    <property type="match status" value="2"/>
</dbReference>
<dbReference type="PROSITE" id="PS01286">
    <property type="entry name" value="FA58C_2"/>
    <property type="match status" value="2"/>
</dbReference>
<evidence type="ECO:0000256" key="11">
    <source>
        <dbReference type="SAM" id="MobiDB-lite"/>
    </source>
</evidence>
<reference evidence="14 15" key="1">
    <citation type="journal article" date="2007" name="Nature">
        <title>Genome of the marsupial Monodelphis domestica reveals innovation in non-coding sequences.</title>
        <authorList>
            <person name="Mikkelsen T.S."/>
            <person name="Wakefield M.J."/>
            <person name="Aken B."/>
            <person name="Amemiya C.T."/>
            <person name="Chang J.L."/>
            <person name="Duke S."/>
            <person name="Garber M."/>
            <person name="Gentles A.J."/>
            <person name="Goodstadt L."/>
            <person name="Heger A."/>
            <person name="Jurka J."/>
            <person name="Kamal M."/>
            <person name="Mauceli E."/>
            <person name="Searle S.M."/>
            <person name="Sharpe T."/>
            <person name="Baker M.L."/>
            <person name="Batzer M.A."/>
            <person name="Benos P.V."/>
            <person name="Belov K."/>
            <person name="Clamp M."/>
            <person name="Cook A."/>
            <person name="Cuff J."/>
            <person name="Das R."/>
            <person name="Davidow L."/>
            <person name="Deakin J.E."/>
            <person name="Fazzari M.J."/>
            <person name="Glass J.L."/>
            <person name="Grabherr M."/>
            <person name="Greally J.M."/>
            <person name="Gu W."/>
            <person name="Hore T.A."/>
            <person name="Huttley G.A."/>
            <person name="Kleber M."/>
            <person name="Jirtle R.L."/>
            <person name="Koina E."/>
            <person name="Lee J.T."/>
            <person name="Mahony S."/>
            <person name="Marra M.A."/>
            <person name="Miller R.D."/>
            <person name="Nicholls R.D."/>
            <person name="Oda M."/>
            <person name="Papenfuss A.T."/>
            <person name="Parra Z.E."/>
            <person name="Pollock D.D."/>
            <person name="Ray D.A."/>
            <person name="Schein J.E."/>
            <person name="Speed T.P."/>
            <person name="Thompson K."/>
            <person name="VandeBerg J.L."/>
            <person name="Wade C.M."/>
            <person name="Walker J.A."/>
            <person name="Waters P.D."/>
            <person name="Webber C."/>
            <person name="Weidman J.R."/>
            <person name="Xie X."/>
            <person name="Zody M.C."/>
            <person name="Baldwin J."/>
            <person name="Abdouelleil A."/>
            <person name="Abdulkadir J."/>
            <person name="Abebe A."/>
            <person name="Abera B."/>
            <person name="Abreu J."/>
            <person name="Acer S.C."/>
            <person name="Aftuck L."/>
            <person name="Alexander A."/>
            <person name="An P."/>
            <person name="Anderson E."/>
            <person name="Anderson S."/>
            <person name="Arachi H."/>
            <person name="Azer M."/>
            <person name="Bachantsang P."/>
            <person name="Barry A."/>
            <person name="Bayul T."/>
            <person name="Berlin A."/>
            <person name="Bessette D."/>
            <person name="Bloom T."/>
            <person name="Bloom T."/>
            <person name="Boguslavskiy L."/>
            <person name="Bonnet C."/>
            <person name="Boukhgalter B."/>
            <person name="Bourzgui I."/>
            <person name="Brown A."/>
            <person name="Cahill P."/>
            <person name="Channer S."/>
            <person name="Cheshatsang Y."/>
            <person name="Chuda L."/>
            <person name="Citroen M."/>
            <person name="Collymore A."/>
            <person name="Cooke P."/>
            <person name="Costello M."/>
            <person name="D'Aco K."/>
            <person name="Daza R."/>
            <person name="De Haan G."/>
            <person name="DeGray S."/>
            <person name="DeMaso C."/>
            <person name="Dhargay N."/>
            <person name="Dooley K."/>
            <person name="Dooley E."/>
            <person name="Doricent M."/>
            <person name="Dorje P."/>
            <person name="Dorjee K."/>
            <person name="Dupes A."/>
            <person name="Elong R."/>
            <person name="Falk J."/>
            <person name="Farina A."/>
            <person name="Faro S."/>
            <person name="Ferguson D."/>
            <person name="Fisher S."/>
            <person name="Foley C.D."/>
            <person name="Franke A."/>
            <person name="Friedrich D."/>
            <person name="Gadbois L."/>
            <person name="Gearin G."/>
            <person name="Gearin C.R."/>
            <person name="Giannoukos G."/>
            <person name="Goode T."/>
            <person name="Graham J."/>
            <person name="Grandbois E."/>
            <person name="Grewal S."/>
            <person name="Gyaltsen K."/>
            <person name="Hafez N."/>
            <person name="Hagos B."/>
            <person name="Hall J."/>
            <person name="Henson C."/>
            <person name="Hollinger A."/>
            <person name="Honan T."/>
            <person name="Huard M.D."/>
            <person name="Hughes L."/>
            <person name="Hurhula B."/>
            <person name="Husby M.E."/>
            <person name="Kamat A."/>
            <person name="Kanga B."/>
            <person name="Kashin S."/>
            <person name="Khazanovich D."/>
            <person name="Kisner P."/>
            <person name="Lance K."/>
            <person name="Lara M."/>
            <person name="Lee W."/>
            <person name="Lennon N."/>
            <person name="Letendre F."/>
            <person name="LeVine R."/>
            <person name="Lipovsky A."/>
            <person name="Liu X."/>
            <person name="Liu J."/>
            <person name="Liu S."/>
            <person name="Lokyitsang T."/>
            <person name="Lokyitsang Y."/>
            <person name="Lubonja R."/>
            <person name="Lui A."/>
            <person name="MacDonald P."/>
            <person name="Magnisalis V."/>
            <person name="Maru K."/>
            <person name="Matthews C."/>
            <person name="McCusker W."/>
            <person name="McDonough S."/>
            <person name="Mehta T."/>
            <person name="Meldrim J."/>
            <person name="Meneus L."/>
            <person name="Mihai O."/>
            <person name="Mihalev A."/>
            <person name="Mihova T."/>
            <person name="Mittelman R."/>
            <person name="Mlenga V."/>
            <person name="Montmayeur A."/>
            <person name="Mulrain L."/>
            <person name="Navidi A."/>
            <person name="Naylor J."/>
            <person name="Negash T."/>
            <person name="Nguyen T."/>
            <person name="Nguyen N."/>
            <person name="Nicol R."/>
            <person name="Norbu C."/>
            <person name="Norbu N."/>
            <person name="Novod N."/>
            <person name="O'Neill B."/>
            <person name="Osman S."/>
            <person name="Markiewicz E."/>
            <person name="Oyono O.L."/>
            <person name="Patti C."/>
            <person name="Phunkhang P."/>
            <person name="Pierre F."/>
            <person name="Priest M."/>
            <person name="Raghuraman S."/>
            <person name="Rege F."/>
            <person name="Reyes R."/>
            <person name="Rise C."/>
            <person name="Rogov P."/>
            <person name="Ross K."/>
            <person name="Ryan E."/>
            <person name="Settipalli S."/>
            <person name="Shea T."/>
            <person name="Sherpa N."/>
            <person name="Shi L."/>
            <person name="Shih D."/>
            <person name="Sparrow T."/>
            <person name="Spaulding J."/>
            <person name="Stalker J."/>
            <person name="Stange-Thomann N."/>
            <person name="Stavropoulos S."/>
            <person name="Stone C."/>
            <person name="Strader C."/>
            <person name="Tesfaye S."/>
            <person name="Thomson T."/>
            <person name="Thoulutsang Y."/>
            <person name="Thoulutsang D."/>
            <person name="Topham K."/>
            <person name="Topping I."/>
            <person name="Tsamla T."/>
            <person name="Vassiliev H."/>
            <person name="Vo A."/>
            <person name="Wangchuk T."/>
            <person name="Wangdi T."/>
            <person name="Weiand M."/>
            <person name="Wilkinson J."/>
            <person name="Wilson A."/>
            <person name="Yadav S."/>
            <person name="Young G."/>
            <person name="Yu Q."/>
            <person name="Zembek L."/>
            <person name="Zhong D."/>
            <person name="Zimmer A."/>
            <person name="Zwirko Z."/>
            <person name="Jaffe D.B."/>
            <person name="Alvarez P."/>
            <person name="Brockman W."/>
            <person name="Butler J."/>
            <person name="Chin C."/>
            <person name="Gnerre S."/>
            <person name="MacCallum I."/>
            <person name="Graves J.A."/>
            <person name="Ponting C.P."/>
            <person name="Breen M."/>
            <person name="Samollow P.B."/>
            <person name="Lander E.S."/>
            <person name="Lindblad-Toh K."/>
        </authorList>
    </citation>
    <scope>NUCLEOTIDE SEQUENCE [LARGE SCALE GENOMIC DNA]</scope>
</reference>
<keyword evidence="9" id="KW-0325">Glycoprotein</keyword>
<evidence type="ECO:0000259" key="13">
    <source>
        <dbReference type="PROSITE" id="PS50022"/>
    </source>
</evidence>
<evidence type="ECO:0000256" key="2">
    <source>
        <dbReference type="ARBA" id="ARBA00010609"/>
    </source>
</evidence>
<dbReference type="InterPro" id="IPR008979">
    <property type="entry name" value="Galactose-bd-like_sf"/>
</dbReference>
<dbReference type="FunFam" id="2.60.40.420:FF:000028">
    <property type="entry name" value="Ceruloplasmin"/>
    <property type="match status" value="1"/>
</dbReference>
<keyword evidence="7" id="KW-0106">Calcium</keyword>
<feature type="signal peptide" evidence="12">
    <location>
        <begin position="1"/>
        <end position="23"/>
    </location>
</feature>
<dbReference type="Pfam" id="PF07732">
    <property type="entry name" value="Cu-oxidase_3"/>
    <property type="match status" value="2"/>
</dbReference>
<dbReference type="InterPro" id="IPR033138">
    <property type="entry name" value="Cu_oxidase_CS"/>
</dbReference>
<evidence type="ECO:0000256" key="4">
    <source>
        <dbReference type="ARBA" id="ARBA00022723"/>
    </source>
</evidence>
<dbReference type="GO" id="GO:0016491">
    <property type="term" value="F:oxidoreductase activity"/>
    <property type="evidence" value="ECO:0007669"/>
    <property type="project" value="InterPro"/>
</dbReference>
<feature type="region of interest" description="Disordered" evidence="11">
    <location>
        <begin position="1616"/>
        <end position="1673"/>
    </location>
</feature>
<dbReference type="GO" id="GO:0031091">
    <property type="term" value="C:platelet alpha granule"/>
    <property type="evidence" value="ECO:0007669"/>
    <property type="project" value="UniProtKB-ARBA"/>
</dbReference>
<dbReference type="FunFam" id="2.60.40.420:FF:000011">
    <property type="entry name" value="Coagulation factor VIII (Predicted)"/>
    <property type="match status" value="1"/>
</dbReference>
<dbReference type="SUPFAM" id="SSF49503">
    <property type="entry name" value="Cupredoxins"/>
    <property type="match status" value="5"/>
</dbReference>
<feature type="disulfide bond" evidence="10">
    <location>
        <begin position="656"/>
        <end position="737"/>
    </location>
</feature>
<feature type="region of interest" description="Disordered" evidence="11">
    <location>
        <begin position="1336"/>
        <end position="1382"/>
    </location>
</feature>
<dbReference type="PROSITE" id="PS00079">
    <property type="entry name" value="MULTICOPPER_OXIDASE1"/>
    <property type="match status" value="1"/>
</dbReference>
<feature type="compositionally biased region" description="Basic and acidic residues" evidence="11">
    <location>
        <begin position="1622"/>
        <end position="1639"/>
    </location>
</feature>
<dbReference type="SUPFAM" id="SSF49785">
    <property type="entry name" value="Galactose-binding domain-like"/>
    <property type="match status" value="2"/>
</dbReference>
<dbReference type="OMA" id="TWDYAPH"/>
<keyword evidence="8 10" id="KW-1015">Disulfide bond</keyword>
<feature type="disulfide bond" evidence="10">
    <location>
        <begin position="177"/>
        <end position="203"/>
    </location>
</feature>
<name>A0A5F8H5H6_MONDO</name>
<feature type="region of interest" description="Disordered" evidence="11">
    <location>
        <begin position="1145"/>
        <end position="1175"/>
    </location>
</feature>
<dbReference type="Pfam" id="PF00754">
    <property type="entry name" value="F5_F8_type_C"/>
    <property type="match status" value="2"/>
</dbReference>
<feature type="compositionally biased region" description="Basic and acidic residues" evidence="11">
    <location>
        <begin position="1344"/>
        <end position="1358"/>
    </location>
</feature>
<dbReference type="InterPro" id="IPR011707">
    <property type="entry name" value="Cu-oxidase-like_N"/>
</dbReference>
<feature type="compositionally biased region" description="Polar residues" evidence="11">
    <location>
        <begin position="1415"/>
        <end position="1433"/>
    </location>
</feature>
<dbReference type="SMART" id="SM00231">
    <property type="entry name" value="FA58C"/>
    <property type="match status" value="2"/>
</dbReference>
<dbReference type="PANTHER" id="PTHR46806:SF7">
    <property type="entry name" value="COAGULATION FACTOR VIII"/>
    <property type="match status" value="1"/>
</dbReference>
<feature type="disulfide bond" evidence="10">
    <location>
        <begin position="554"/>
        <end position="580"/>
    </location>
</feature>
<feature type="domain" description="F5/8 type C" evidence="13">
    <location>
        <begin position="1936"/>
        <end position="2085"/>
    </location>
</feature>
<evidence type="ECO:0000256" key="5">
    <source>
        <dbReference type="ARBA" id="ARBA00022729"/>
    </source>
</evidence>
<feature type="compositionally biased region" description="Polar residues" evidence="11">
    <location>
        <begin position="767"/>
        <end position="790"/>
    </location>
</feature>
<sequence>MKEAMGLLPLAAFLLCLLEESICTTRRYYIGAVELYWDYRKSEPLATLSLDPGLSRRGSEALGASGSPVYKKAVFAEYTDGLFRQAKPRAPWMGLLGPTIRAEVHDTVLITLKNMASHPVSLHAIGVSYWKASEGARYNDQTTRAEKEDDKVAPGASYTYVWRVLKENSPMDHDPPCLTYAYLSHVDTVKDLNTGLIGALLICKEGSLDRDGAQHLQEFVLLFAVFDEGETWHSEAAGPKTQTQAYGAKKPSPKVHTINGYTNGSLPDLVVCHRKLIHWHVIGMGTTPEVHSIFLESHTFLVRNHRLTSLEISPATFLTAQTLPMDTGHFLMFCQIPSHQHDGMEASVHVEACPEEPQVRMHKDPEAYYDDYEEDTQVFLMAGGGGGGGTSSFLQARSVAKKHPKAWFHYIAVQEVDWDYAPAALADPSAGGSKNRYLNGHLQGLGRKYKKARYVAYTDETFKTPQSSQHESGILGPLLYGEVGDTLLIVFKNLASRPYNIYPHGLTSVSPLHSGRLPKGVKDIKHVPILPGETFKYKWDVTLEEGPTQADPPCLTRYYYSSVDAQRDLASGLIGPLLICRKETVDQRGNQMMSDKRNVLLFSVFDENRSWYLPENMQRLSLDAAEVHPQDSEFYTSNVMHSINGYVFNSLQLAACLHEVTYWHILSVGAQTDFLSVFFSGYTFKHKMVFEDTLTLFPFSGETVYMTMDNPGTWMLGCHNPEFRNRGMTALLKVATCPLNTDYSLEYYDEPPADLLRKDSFLEPRSFRSTGHQPPCSSKLPSPSTATAQTDPVEVYSQHQDDSQVLKAQNPMSGHIPGLPEHCLADPGNLFQSAPEDTTYEPLPVDSRPGPGEQGDQGLGRSQKLRQPTDSLALNQTFQHPRTGPWVPLLQPGLRPQSRNPSWGHLQAPIRVAMRKDAELPGSSESVTFSPDVSSSNVVTADPKGTIARVSSVQWKSAGPVARHPESLFQKAKVPPLSERATPMHLSNPNPADSKALKVALMDGKIVPLESKMSSLLRDGGFQEMSAQGAVEKAFEGDVSLARSSIVAHNSGSPHNAPMLSQNKSLIQKAIVSVKDTEPHKMPSRSYGRTLPDRNGGLPVPPQLPADVMGLRKELTDSLRKIDLVPLARDNVRASSPHRDGLLFGVVAPADSGNSKRAMKRKDSQNPETETALDRPVTVVSVLELWSKQNPFSQKSMMAPTEETFTNGPDLRGVRMTGDTRNLWPTPSVPGSGTHAPRQRPQLQEATERKEGPASENTTASLPPYSGANREKLLKSLFLSNMKTSTLERGVEKATHELVLPNSQLLTSTVSGPTSDAGLQKMHSFAREGMLLQKSVQEMSPESHTLDSHGEHRMDRDLGPSQWSHSQTEMERGSELEDKTMASQWSKRRQFLLQGSTLQIQKDVTSHAPLTYWPASNQGTSGPDDSTLPTQKAQGVPFPSPAQLIQPSSYTDSTPLHINHLKERSWATEEGYRAMPAVGGRASPFDTFDLELSEGQEVGSAQGEATSLKKYPGNLVPGETLTNLDMGPGTQVTPRSSVTEHLPHLAEALSLRAQAATKSGQGMRSEEVALREGKAKAWARPFPRENYPFFWASHTAKQMFIEDHQSDKQAFLLTETIPDPSLAKRGEEQTESTSPKRAELPSTLGSSSFGSPQQPFASTSVQPETEKANYDDSSLEIQVEDFDIYEDGESQGPRSFQKRTRHYFIAAQEKIWDYGLNQSPHFLGGRVQNTSAWEYKKVVFQEFADGSFTEPLVHGELTEHLGLLGPYIRAEVEDYIVVIGKTVNGYQECVAFVAEPEERLGPGIRTREGNGKSLQCLCQENPMESTGSYSDYSDTATVTPLSHKDLGLGPDYWPWLEGPSFFRDWSKGRGWRIMQVGSKGKHEAHHRRSSFFLVNYKASYHDFGVELLGTSFWLLKSLPTLLGGLLLAAEHAEWKGERNALGMASGQIADPQITASGQYGQWAPKLARLNSAGSINAWSTQDANPWIKVDLLEPMIVHGIKTQGARQKFSSLYISQFTVRHSLDGQTWKNYRGNSTGALMVFFGNVDASGIKANVFDPPIVARYICLQPSHFSGRSTLRMELLGCDLASCSLPLGMEDGGISDAQVTASSHKAGAFANWAPSQARLRLEGRTNAWRPQENGRKEWLQVDFGKLKKVTGVTTQGTRSILTSMYVREFALSSSRDGRHWTFFRQGDGVKIFKGNRDHSSPVVNPVEPPLFARFLRIHPWSWANHIALRVEVLGCDTQQVA</sequence>
<dbReference type="InterPro" id="IPR008972">
    <property type="entry name" value="Cupredoxin"/>
</dbReference>
<dbReference type="Gene3D" id="2.60.40.420">
    <property type="entry name" value="Cupredoxins - blue copper proteins"/>
    <property type="match status" value="5"/>
</dbReference>
<keyword evidence="15" id="KW-1185">Reference proteome</keyword>
<dbReference type="Bgee" id="ENSMODG00000009313">
    <property type="expression patterns" value="Expressed in lung and 15 other cell types or tissues"/>
</dbReference>
<dbReference type="FunCoup" id="A0A5F8H5H6">
    <property type="interactions" value="84"/>
</dbReference>
<dbReference type="PANTHER" id="PTHR46806">
    <property type="entry name" value="F5/8 TYPE C DOMAIN-CONTAINING PROTEIN"/>
    <property type="match status" value="1"/>
</dbReference>
<feature type="region of interest" description="Disordered" evidence="11">
    <location>
        <begin position="1077"/>
        <end position="1102"/>
    </location>
</feature>
<comment type="subcellular location">
    <subcellularLocation>
        <location evidence="1">Secreted</location>
    </subcellularLocation>
</comment>
<protein>
    <recommendedName>
        <fullName evidence="13">F5/8 type C domain-containing protein</fullName>
    </recommendedName>
</protein>
<comment type="similarity">
    <text evidence="2">Belongs to the multicopper oxidase family.</text>
</comment>
<dbReference type="GO" id="GO:0007597">
    <property type="term" value="P:blood coagulation, intrinsic pathway"/>
    <property type="evidence" value="ECO:0000318"/>
    <property type="project" value="GO_Central"/>
</dbReference>
<feature type="chain" id="PRO_5023816767" description="F5/8 type C domain-containing protein" evidence="12">
    <location>
        <begin position="24"/>
        <end position="2248"/>
    </location>
</feature>
<evidence type="ECO:0000256" key="8">
    <source>
        <dbReference type="ARBA" id="ARBA00023157"/>
    </source>
</evidence>
<feature type="disulfide bond" evidence="10">
    <location>
        <begin position="272"/>
        <end position="353"/>
    </location>
</feature>
<evidence type="ECO:0000256" key="10">
    <source>
        <dbReference type="PIRSR" id="PIRSR000354-1"/>
    </source>
</evidence>
<proteinExistence type="inferred from homology"/>